<dbReference type="SUPFAM" id="SSF89919">
    <property type="entry name" value="Ribosome-binding factor A, RbfA"/>
    <property type="match status" value="1"/>
</dbReference>
<evidence type="ECO:0000313" key="4">
    <source>
        <dbReference type="Proteomes" id="UP000782610"/>
    </source>
</evidence>
<dbReference type="GO" id="GO:0043024">
    <property type="term" value="F:ribosomal small subunit binding"/>
    <property type="evidence" value="ECO:0007669"/>
    <property type="project" value="TreeGrafter"/>
</dbReference>
<comment type="similarity">
    <text evidence="2">Belongs to the RbfA family.</text>
</comment>
<dbReference type="GO" id="GO:0030490">
    <property type="term" value="P:maturation of SSU-rRNA"/>
    <property type="evidence" value="ECO:0007669"/>
    <property type="project" value="UniProtKB-UniRule"/>
</dbReference>
<reference evidence="3" key="1">
    <citation type="submission" date="2020-07" db="EMBL/GenBank/DDBJ databases">
        <title>Huge and variable diversity of episymbiotic CPR bacteria and DPANN archaea in groundwater ecosystems.</title>
        <authorList>
            <person name="He C.Y."/>
            <person name="Keren R."/>
            <person name="Whittaker M."/>
            <person name="Farag I.F."/>
            <person name="Doudna J."/>
            <person name="Cate J.H.D."/>
            <person name="Banfield J.F."/>
        </authorList>
    </citation>
    <scope>NUCLEOTIDE SEQUENCE</scope>
    <source>
        <strain evidence="3">NC_groundwater_1586_Pr3_B-0.1um_66_15</strain>
    </source>
</reference>
<dbReference type="EMBL" id="JACRAF010000067">
    <property type="protein sequence ID" value="MBI4924021.1"/>
    <property type="molecule type" value="Genomic_DNA"/>
</dbReference>
<dbReference type="Gene3D" id="3.30.300.20">
    <property type="match status" value="1"/>
</dbReference>
<comment type="subcellular location">
    <subcellularLocation>
        <location evidence="2">Cytoplasm</location>
    </subcellularLocation>
</comment>
<evidence type="ECO:0000256" key="2">
    <source>
        <dbReference type="HAMAP-Rule" id="MF_00003"/>
    </source>
</evidence>
<gene>
    <name evidence="2 3" type="primary">rbfA</name>
    <name evidence="3" type="ORF">HY834_19990</name>
</gene>
<keyword evidence="1 2" id="KW-0690">Ribosome biogenesis</keyword>
<accession>A0A933P0I3</accession>
<comment type="subunit">
    <text evidence="2">Monomer. Binds 30S ribosomal subunits, but not 50S ribosomal subunits or 70S ribosomes.</text>
</comment>
<dbReference type="PANTHER" id="PTHR33515">
    <property type="entry name" value="RIBOSOME-BINDING FACTOR A, CHLOROPLASTIC-RELATED"/>
    <property type="match status" value="1"/>
</dbReference>
<evidence type="ECO:0000256" key="1">
    <source>
        <dbReference type="ARBA" id="ARBA00022517"/>
    </source>
</evidence>
<comment type="function">
    <text evidence="2">One of several proteins that assist in the late maturation steps of the functional core of the 30S ribosomal subunit. Associates with free 30S ribosomal subunits (but not with 30S subunits that are part of 70S ribosomes or polysomes). Required for efficient processing of 16S rRNA. May interact with the 5'-terminal helix region of 16S rRNA.</text>
</comment>
<sequence>MRNERPSRPTGPTQRMLRVGELVRHALAGLFTRGEIEDDDLSGAVITVPEVRMSPDLKLASAYIMPLGGLRAHEIAAALNRHHRFIRGRIAPELDLKFAPELRFFVDETFEEFGKIDALLRSDRVQRDLRADEDEDDKNSD</sequence>
<evidence type="ECO:0000313" key="3">
    <source>
        <dbReference type="EMBL" id="MBI4924021.1"/>
    </source>
</evidence>
<dbReference type="AlphaFoldDB" id="A0A933P0I3"/>
<comment type="caution">
    <text evidence="3">The sequence shown here is derived from an EMBL/GenBank/DDBJ whole genome shotgun (WGS) entry which is preliminary data.</text>
</comment>
<dbReference type="InterPro" id="IPR023799">
    <property type="entry name" value="RbfA_dom_sf"/>
</dbReference>
<dbReference type="InterPro" id="IPR015946">
    <property type="entry name" value="KH_dom-like_a/b"/>
</dbReference>
<protein>
    <recommendedName>
        <fullName evidence="2">Ribosome-binding factor A</fullName>
    </recommendedName>
</protein>
<dbReference type="InterPro" id="IPR000238">
    <property type="entry name" value="RbfA"/>
</dbReference>
<keyword evidence="2" id="KW-0963">Cytoplasm</keyword>
<dbReference type="Proteomes" id="UP000782610">
    <property type="component" value="Unassembled WGS sequence"/>
</dbReference>
<organism evidence="3 4">
    <name type="scientific">Devosia nanyangense</name>
    <dbReference type="NCBI Taxonomy" id="1228055"/>
    <lineage>
        <taxon>Bacteria</taxon>
        <taxon>Pseudomonadati</taxon>
        <taxon>Pseudomonadota</taxon>
        <taxon>Alphaproteobacteria</taxon>
        <taxon>Hyphomicrobiales</taxon>
        <taxon>Devosiaceae</taxon>
        <taxon>Devosia</taxon>
    </lineage>
</organism>
<dbReference type="HAMAP" id="MF_00003">
    <property type="entry name" value="RbfA"/>
    <property type="match status" value="1"/>
</dbReference>
<dbReference type="NCBIfam" id="NF001802">
    <property type="entry name" value="PRK00521.2-5"/>
    <property type="match status" value="1"/>
</dbReference>
<dbReference type="Pfam" id="PF02033">
    <property type="entry name" value="RBFA"/>
    <property type="match status" value="1"/>
</dbReference>
<dbReference type="GO" id="GO:0005829">
    <property type="term" value="C:cytosol"/>
    <property type="evidence" value="ECO:0007669"/>
    <property type="project" value="TreeGrafter"/>
</dbReference>
<dbReference type="PROSITE" id="PS01319">
    <property type="entry name" value="RBFA"/>
    <property type="match status" value="1"/>
</dbReference>
<proteinExistence type="inferred from homology"/>
<dbReference type="PANTHER" id="PTHR33515:SF1">
    <property type="entry name" value="RIBOSOME-BINDING FACTOR A, CHLOROPLASTIC-RELATED"/>
    <property type="match status" value="1"/>
</dbReference>
<name>A0A933P0I3_9HYPH</name>
<dbReference type="InterPro" id="IPR020053">
    <property type="entry name" value="Ribosome-bd_factorA_CS"/>
</dbReference>